<evidence type="ECO:0000313" key="1">
    <source>
        <dbReference type="EMBL" id="JAE05377.1"/>
    </source>
</evidence>
<dbReference type="AlphaFoldDB" id="A0A0A9EZ60"/>
<sequence>MLSCSTQGLDAPNLFHDDAHHSRGYDEHVRCCQLYQEQKT</sequence>
<reference evidence="1" key="2">
    <citation type="journal article" date="2015" name="Data Brief">
        <title>Shoot transcriptome of the giant reed, Arundo donax.</title>
        <authorList>
            <person name="Barrero R.A."/>
            <person name="Guerrero F.D."/>
            <person name="Moolhuijzen P."/>
            <person name="Goolsby J.A."/>
            <person name="Tidwell J."/>
            <person name="Bellgard S.E."/>
            <person name="Bellgard M.I."/>
        </authorList>
    </citation>
    <scope>NUCLEOTIDE SEQUENCE</scope>
    <source>
        <tissue evidence="1">Shoot tissue taken approximately 20 cm above the soil surface</tissue>
    </source>
</reference>
<accession>A0A0A9EZ60</accession>
<name>A0A0A9EZ60_ARUDO</name>
<protein>
    <submittedName>
        <fullName evidence="1">Uncharacterized protein</fullName>
    </submittedName>
</protein>
<proteinExistence type="predicted"/>
<dbReference type="EMBL" id="GBRH01192519">
    <property type="protein sequence ID" value="JAE05377.1"/>
    <property type="molecule type" value="Transcribed_RNA"/>
</dbReference>
<organism evidence="1">
    <name type="scientific">Arundo donax</name>
    <name type="common">Giant reed</name>
    <name type="synonym">Donax arundinaceus</name>
    <dbReference type="NCBI Taxonomy" id="35708"/>
    <lineage>
        <taxon>Eukaryota</taxon>
        <taxon>Viridiplantae</taxon>
        <taxon>Streptophyta</taxon>
        <taxon>Embryophyta</taxon>
        <taxon>Tracheophyta</taxon>
        <taxon>Spermatophyta</taxon>
        <taxon>Magnoliopsida</taxon>
        <taxon>Liliopsida</taxon>
        <taxon>Poales</taxon>
        <taxon>Poaceae</taxon>
        <taxon>PACMAD clade</taxon>
        <taxon>Arundinoideae</taxon>
        <taxon>Arundineae</taxon>
        <taxon>Arundo</taxon>
    </lineage>
</organism>
<reference evidence="1" key="1">
    <citation type="submission" date="2014-09" db="EMBL/GenBank/DDBJ databases">
        <authorList>
            <person name="Magalhaes I.L.F."/>
            <person name="Oliveira U."/>
            <person name="Santos F.R."/>
            <person name="Vidigal T.H.D.A."/>
            <person name="Brescovit A.D."/>
            <person name="Santos A.J."/>
        </authorList>
    </citation>
    <scope>NUCLEOTIDE SEQUENCE</scope>
    <source>
        <tissue evidence="1">Shoot tissue taken approximately 20 cm above the soil surface</tissue>
    </source>
</reference>